<reference evidence="1 2" key="1">
    <citation type="submission" date="2020-10" db="EMBL/GenBank/DDBJ databases">
        <authorList>
            <person name="Sedaghatjoo S."/>
        </authorList>
    </citation>
    <scope>NUCLEOTIDE SEQUENCE [LARGE SCALE GENOMIC DNA]</scope>
    <source>
        <strain evidence="1 2">LLFL</strain>
    </source>
</reference>
<protein>
    <submittedName>
        <fullName evidence="1">Uncharacterized protein</fullName>
    </submittedName>
</protein>
<organism evidence="1 2">
    <name type="scientific">Tilletia laevis</name>
    <dbReference type="NCBI Taxonomy" id="157183"/>
    <lineage>
        <taxon>Eukaryota</taxon>
        <taxon>Fungi</taxon>
        <taxon>Dikarya</taxon>
        <taxon>Basidiomycota</taxon>
        <taxon>Ustilaginomycotina</taxon>
        <taxon>Exobasidiomycetes</taxon>
        <taxon>Tilletiales</taxon>
        <taxon>Tilletiaceae</taxon>
        <taxon>Tilletia</taxon>
    </lineage>
</organism>
<accession>A0A9N8LU36</accession>
<evidence type="ECO:0000313" key="2">
    <source>
        <dbReference type="Proteomes" id="UP000836404"/>
    </source>
</evidence>
<name>A0A9N8LU36_9BASI</name>
<dbReference type="Proteomes" id="UP000836404">
    <property type="component" value="Unassembled WGS sequence"/>
</dbReference>
<proteinExistence type="predicted"/>
<evidence type="ECO:0000313" key="1">
    <source>
        <dbReference type="EMBL" id="CAD6937602.1"/>
    </source>
</evidence>
<dbReference type="EMBL" id="CAJHJF010003729">
    <property type="protein sequence ID" value="CAD6937602.1"/>
    <property type="molecule type" value="Genomic_DNA"/>
</dbReference>
<comment type="caution">
    <text evidence="1">The sequence shown here is derived from an EMBL/GenBank/DDBJ whole genome shotgun (WGS) entry which is preliminary data.</text>
</comment>
<keyword evidence="2" id="KW-1185">Reference proteome</keyword>
<sequence length="121" mass="13312">MPASRADPDAVQREIGSHFQVVPGRFPVHVKCLACGHEGSKPFRYALSALKEHISSKKHEKNARNFQPARGTVISAYDLPLPFDGLPDDDGEDSAPAFADDAALPIWFDGESRDAFWMMAD</sequence>
<gene>
    <name evidence="1" type="ORF">JKILLFL_G9731</name>
</gene>
<dbReference type="AlphaFoldDB" id="A0A9N8LU36"/>